<sequence length="622" mass="66878">MDVSPETKLNKQSCSYRSFADSCQLADGSSCGDFTCELNKNHDLSHLPKEIPLKEMASGSSNLFGQSLSSLTETDKDSSSLMPLCAVSIIFATGVTIALILHCYLGESMVFVKGVLVSDHERCTALGQKVLQDHGSSVDAAIAAALCLGVVHPHVSGIGGGGVILLHDIHKNETRVINFQGTAPKALTEAVLQNVSELEAGLQVGVPGMLRGLHHAHRLYGSLSWEDVVNRAAAVANEGFSVSFSLAEAISKVKGEQLPQRFREMFFPGGQALLPGSFLRTPTLAGVLQADLSNFYDGNFSQEIVDEVQTNGGVLSREDISNYSVEVEQPLEGLYNEFIIQVPPPPSAGAALISALSLLEGFRLSENNNTENQTDHWIAEALEGALAMASGLGDPKYNSSLAELLSDILSKIQAERIDYSHTSPRKHYSTIHSLQPELQAGQVAVMGPDDLMVSVASSLSRPFGSRLITPSGVILNSLMLDFSWPNKTRGQFQTNQRNGVQPGKRPLSSVMPTIVVPAWHKCGIYMALSSTGGHKSFSATTQVLISALSNHQEKNESLSLKRFHLPNRPLFDSDSPEEGVPLLHEKGHVAQRVKTDSAVLGILRNRDVIKTIAVPELSDGSS</sequence>
<name>A0A3B4V9P3_SERDU</name>
<comment type="catalytic activity">
    <reaction evidence="3">
        <text>an S-substituted glutathione + H2O = an S-substituted L-cysteinylglycine + L-glutamate</text>
        <dbReference type="Rhea" id="RHEA:59468"/>
        <dbReference type="ChEBI" id="CHEBI:15377"/>
        <dbReference type="ChEBI" id="CHEBI:29985"/>
        <dbReference type="ChEBI" id="CHEBI:90779"/>
        <dbReference type="ChEBI" id="CHEBI:143103"/>
        <dbReference type="EC" id="3.4.19.13"/>
    </reaction>
</comment>
<dbReference type="Ensembl" id="ENSSDUT00000028014.1">
    <property type="protein sequence ID" value="ENSSDUP00000027531.1"/>
    <property type="gene ID" value="ENSSDUG00000019918.1"/>
</dbReference>
<keyword evidence="3" id="KW-0808">Transferase</keyword>
<dbReference type="GO" id="GO:0006751">
    <property type="term" value="P:glutathione catabolic process"/>
    <property type="evidence" value="ECO:0007669"/>
    <property type="project" value="UniProtKB-UniRule"/>
</dbReference>
<dbReference type="GO" id="GO:0005886">
    <property type="term" value="C:plasma membrane"/>
    <property type="evidence" value="ECO:0007669"/>
    <property type="project" value="TreeGrafter"/>
</dbReference>
<evidence type="ECO:0000313" key="4">
    <source>
        <dbReference type="Ensembl" id="ENSSDUP00000027531.1"/>
    </source>
</evidence>
<comment type="pathway">
    <text evidence="3">Sulfur metabolism; glutathione metabolism.</text>
</comment>
<dbReference type="AlphaFoldDB" id="A0A3B4V9P3"/>
<evidence type="ECO:0000256" key="1">
    <source>
        <dbReference type="ARBA" id="ARBA00009381"/>
    </source>
</evidence>
<dbReference type="PANTHER" id="PTHR11686">
    <property type="entry name" value="GAMMA GLUTAMYL TRANSPEPTIDASE"/>
    <property type="match status" value="1"/>
</dbReference>
<feature type="transmembrane region" description="Helical" evidence="3">
    <location>
        <begin position="81"/>
        <end position="105"/>
    </location>
</feature>
<comment type="subcellular location">
    <subcellularLocation>
        <location evidence="3">Membrane</location>
        <topology evidence="3">Single-pass type II membrane protein</topology>
    </subcellularLocation>
</comment>
<comment type="catalytic activity">
    <reaction evidence="3">
        <text>an N-terminal (5-L-glutamyl)-[peptide] + an alpha-amino acid = 5-L-glutamyl amino acid + an N-terminal L-alpha-aminoacyl-[peptide]</text>
        <dbReference type="Rhea" id="RHEA:23904"/>
        <dbReference type="Rhea" id="RHEA-COMP:9780"/>
        <dbReference type="Rhea" id="RHEA-COMP:9795"/>
        <dbReference type="ChEBI" id="CHEBI:77644"/>
        <dbReference type="ChEBI" id="CHEBI:78597"/>
        <dbReference type="ChEBI" id="CHEBI:78599"/>
        <dbReference type="ChEBI" id="CHEBI:78608"/>
        <dbReference type="EC" id="2.3.2.2"/>
    </reaction>
</comment>
<comment type="similarity">
    <text evidence="1">Belongs to the gamma-glutamyltransferase family.</text>
</comment>
<evidence type="ECO:0000256" key="3">
    <source>
        <dbReference type="RuleBase" id="RU368068"/>
    </source>
</evidence>
<organism evidence="4 5">
    <name type="scientific">Seriola dumerili</name>
    <name type="common">Greater amberjack</name>
    <name type="synonym">Caranx dumerili</name>
    <dbReference type="NCBI Taxonomy" id="41447"/>
    <lineage>
        <taxon>Eukaryota</taxon>
        <taxon>Metazoa</taxon>
        <taxon>Chordata</taxon>
        <taxon>Craniata</taxon>
        <taxon>Vertebrata</taxon>
        <taxon>Euteleostomi</taxon>
        <taxon>Actinopterygii</taxon>
        <taxon>Neopterygii</taxon>
        <taxon>Teleostei</taxon>
        <taxon>Neoteleostei</taxon>
        <taxon>Acanthomorphata</taxon>
        <taxon>Carangaria</taxon>
        <taxon>Carangiformes</taxon>
        <taxon>Carangidae</taxon>
        <taxon>Seriola</taxon>
    </lineage>
</organism>
<dbReference type="PANTHER" id="PTHR11686:SF54">
    <property type="entry name" value="GLUTATHIONE HYDROLASE 7"/>
    <property type="match status" value="1"/>
</dbReference>
<dbReference type="Proteomes" id="UP000261420">
    <property type="component" value="Unplaced"/>
</dbReference>
<dbReference type="GO" id="GO:0103068">
    <property type="term" value="F:leukotriene C4 gamma-glutamyl transferase activity"/>
    <property type="evidence" value="ECO:0007669"/>
    <property type="project" value="UniProtKB-EC"/>
</dbReference>
<comment type="catalytic activity">
    <reaction evidence="3">
        <text>glutathione + H2O = L-cysteinylglycine + L-glutamate</text>
        <dbReference type="Rhea" id="RHEA:28807"/>
        <dbReference type="ChEBI" id="CHEBI:15377"/>
        <dbReference type="ChEBI" id="CHEBI:29985"/>
        <dbReference type="ChEBI" id="CHEBI:57925"/>
        <dbReference type="ChEBI" id="CHEBI:61694"/>
        <dbReference type="EC" id="3.4.19.13"/>
    </reaction>
</comment>
<dbReference type="Gene3D" id="1.10.246.130">
    <property type="match status" value="1"/>
</dbReference>
<dbReference type="Gene3D" id="3.60.20.40">
    <property type="match status" value="1"/>
</dbReference>
<dbReference type="GeneTree" id="ENSGT00940000156917"/>
<dbReference type="OMA" id="QEADEDC"/>
<keyword evidence="3" id="KW-0472">Membrane</keyword>
<feature type="binding site" evidence="2">
    <location>
        <position position="533"/>
    </location>
    <ligand>
        <name>L-glutamate</name>
        <dbReference type="ChEBI" id="CHEBI:29985"/>
    </ligand>
</feature>
<feature type="binding site" evidence="2">
    <location>
        <begin position="508"/>
        <end position="509"/>
    </location>
    <ligand>
        <name>L-glutamate</name>
        <dbReference type="ChEBI" id="CHEBI:29985"/>
    </ligand>
</feature>
<keyword evidence="5" id="KW-1185">Reference proteome</keyword>
<dbReference type="GO" id="GO:0036374">
    <property type="term" value="F:glutathione hydrolase activity"/>
    <property type="evidence" value="ECO:0007669"/>
    <property type="project" value="UniProtKB-UniRule"/>
</dbReference>
<dbReference type="EC" id="3.4.19.13" evidence="3"/>
<dbReference type="InterPro" id="IPR000101">
    <property type="entry name" value="GGT_peptidase"/>
</dbReference>
<keyword evidence="3" id="KW-0812">Transmembrane</keyword>
<reference evidence="4" key="1">
    <citation type="submission" date="2025-08" db="UniProtKB">
        <authorList>
            <consortium name="Ensembl"/>
        </authorList>
    </citation>
    <scope>IDENTIFICATION</scope>
</reference>
<dbReference type="UniPathway" id="UPA00204"/>
<dbReference type="Pfam" id="PF01019">
    <property type="entry name" value="G_glu_transpept"/>
    <property type="match status" value="1"/>
</dbReference>
<proteinExistence type="inferred from homology"/>
<dbReference type="PRINTS" id="PR01210">
    <property type="entry name" value="GGTRANSPTASE"/>
</dbReference>
<keyword evidence="3" id="KW-0378">Hydrolase</keyword>
<comment type="function">
    <text evidence="3">Cleaves the gamma-glutamyl peptide bond of glutathione and glutathione conjugates.</text>
</comment>
<evidence type="ECO:0000256" key="2">
    <source>
        <dbReference type="PIRSR" id="PIRSR600101-2"/>
    </source>
</evidence>
<feature type="binding site" evidence="2">
    <location>
        <position position="481"/>
    </location>
    <ligand>
        <name>L-glutamate</name>
        <dbReference type="ChEBI" id="CHEBI:29985"/>
    </ligand>
</feature>
<evidence type="ECO:0000313" key="5">
    <source>
        <dbReference type="Proteomes" id="UP000261420"/>
    </source>
</evidence>
<dbReference type="SUPFAM" id="SSF56235">
    <property type="entry name" value="N-terminal nucleophile aminohydrolases (Ntn hydrolases)"/>
    <property type="match status" value="1"/>
</dbReference>
<keyword evidence="3" id="KW-0012">Acyltransferase</keyword>
<keyword evidence="3" id="KW-1133">Transmembrane helix</keyword>
<dbReference type="STRING" id="41447.ENSSDUP00000027531"/>
<reference evidence="4" key="2">
    <citation type="submission" date="2025-09" db="UniProtKB">
        <authorList>
            <consortium name="Ensembl"/>
        </authorList>
    </citation>
    <scope>IDENTIFICATION</scope>
</reference>
<dbReference type="InterPro" id="IPR043138">
    <property type="entry name" value="GGT_lsub"/>
</dbReference>
<dbReference type="InterPro" id="IPR043137">
    <property type="entry name" value="GGT_ssub_C"/>
</dbReference>
<dbReference type="EC" id="2.3.2.2" evidence="3"/>
<dbReference type="InterPro" id="IPR029055">
    <property type="entry name" value="Ntn_hydrolases_N"/>
</dbReference>
<protein>
    <recommendedName>
        <fullName evidence="3">Glutathione hydrolase</fullName>
        <ecNumber evidence="3">2.3.2.2</ecNumber>
        <ecNumber evidence="3">3.4.19.13</ecNumber>
    </recommendedName>
    <alternativeName>
        <fullName evidence="3">Gamma-glutamyltransferase</fullName>
    </alternativeName>
    <alternativeName>
        <fullName evidence="3">Gamma-glutamyltranspeptidase</fullName>
    </alternativeName>
</protein>
<accession>A0A3B4V9P3</accession>